<keyword evidence="2" id="KW-0472">Membrane</keyword>
<reference evidence="4 5" key="1">
    <citation type="submission" date="2019-07" db="EMBL/GenBank/DDBJ databases">
        <title>Whole genome shotgun sequence of Lactobacillus rapi NBRC 109618.</title>
        <authorList>
            <person name="Hosoyama A."/>
            <person name="Uohara A."/>
            <person name="Ohji S."/>
            <person name="Ichikawa N."/>
        </authorList>
    </citation>
    <scope>NUCLEOTIDE SEQUENCE [LARGE SCALE GENOMIC DNA]</scope>
    <source>
        <strain evidence="4 5">NBRC 109618</strain>
    </source>
</reference>
<dbReference type="STRING" id="1423795.FD12_GL002454"/>
<dbReference type="AlphaFoldDB" id="A0A512PNM8"/>
<feature type="transmembrane region" description="Helical" evidence="2">
    <location>
        <begin position="241"/>
        <end position="261"/>
    </location>
</feature>
<evidence type="ECO:0000259" key="3">
    <source>
        <dbReference type="Pfam" id="PF02517"/>
    </source>
</evidence>
<evidence type="ECO:0000313" key="4">
    <source>
        <dbReference type="EMBL" id="GEP72806.1"/>
    </source>
</evidence>
<accession>A0A512PNM8</accession>
<feature type="transmembrane region" description="Helical" evidence="2">
    <location>
        <begin position="192"/>
        <end position="221"/>
    </location>
</feature>
<dbReference type="Pfam" id="PF02517">
    <property type="entry name" value="Rce1-like"/>
    <property type="match status" value="1"/>
</dbReference>
<proteinExistence type="inferred from homology"/>
<feature type="transmembrane region" description="Helical" evidence="2">
    <location>
        <begin position="84"/>
        <end position="102"/>
    </location>
</feature>
<feature type="transmembrane region" description="Helical" evidence="2">
    <location>
        <begin position="16"/>
        <end position="34"/>
    </location>
</feature>
<sequence length="283" mass="32085">MLYPFLKVMLLSLQGIGWQIAGNITFMMTFYMASFSSQFLNFPTSISNPVLWLSFLGSFGIAGYAMKAWGYQFPQLKINSQVNFWWLGILIITALLNLGMSAGSWSRLFTDFKLVLATHSLIMLASTIVWVGIKEEFMFRYLFLWPLLTMNIKSDQKRIVWATLISSGIFGLFHAGHLFAGQGLLQTFFQVFSAFGIGMLFTVITLYTGTLWIGIILHLLIDLITFPTTSAGIFSGPLTSYQVEFILITRIIELIVVFLILKNKHTQAAFMQTLRHVKKDPIK</sequence>
<comment type="similarity">
    <text evidence="1">Belongs to the UPF0177 family.</text>
</comment>
<dbReference type="InterPro" id="IPR003675">
    <property type="entry name" value="Rce1/LyrA-like_dom"/>
</dbReference>
<dbReference type="GO" id="GO:0080120">
    <property type="term" value="P:CAAX-box protein maturation"/>
    <property type="evidence" value="ECO:0007669"/>
    <property type="project" value="UniProtKB-ARBA"/>
</dbReference>
<name>A0A512PNM8_9LACO</name>
<comment type="caution">
    <text evidence="4">The sequence shown here is derived from an EMBL/GenBank/DDBJ whole genome shotgun (WGS) entry which is preliminary data.</text>
</comment>
<keyword evidence="2" id="KW-0812">Transmembrane</keyword>
<evidence type="ECO:0000256" key="2">
    <source>
        <dbReference type="SAM" id="Phobius"/>
    </source>
</evidence>
<feature type="transmembrane region" description="Helical" evidence="2">
    <location>
        <begin position="46"/>
        <end position="64"/>
    </location>
</feature>
<evidence type="ECO:0000313" key="5">
    <source>
        <dbReference type="Proteomes" id="UP000321569"/>
    </source>
</evidence>
<feature type="transmembrane region" description="Helical" evidence="2">
    <location>
        <begin position="159"/>
        <end position="180"/>
    </location>
</feature>
<feature type="domain" description="CAAX prenyl protease 2/Lysostaphin resistance protein A-like" evidence="3">
    <location>
        <begin position="119"/>
        <end position="224"/>
    </location>
</feature>
<dbReference type="EMBL" id="BKAM01000033">
    <property type="protein sequence ID" value="GEP72806.1"/>
    <property type="molecule type" value="Genomic_DNA"/>
</dbReference>
<dbReference type="GO" id="GO:0004175">
    <property type="term" value="F:endopeptidase activity"/>
    <property type="evidence" value="ECO:0007669"/>
    <property type="project" value="UniProtKB-ARBA"/>
</dbReference>
<keyword evidence="2" id="KW-1133">Transmembrane helix</keyword>
<protein>
    <recommendedName>
        <fullName evidence="3">CAAX prenyl protease 2/Lysostaphin resistance protein A-like domain-containing protein</fullName>
    </recommendedName>
</protein>
<dbReference type="Proteomes" id="UP000321569">
    <property type="component" value="Unassembled WGS sequence"/>
</dbReference>
<evidence type="ECO:0000256" key="1">
    <source>
        <dbReference type="ARBA" id="ARBA00009067"/>
    </source>
</evidence>
<organism evidence="4 5">
    <name type="scientific">Lentilactobacillus rapi</name>
    <dbReference type="NCBI Taxonomy" id="481723"/>
    <lineage>
        <taxon>Bacteria</taxon>
        <taxon>Bacillati</taxon>
        <taxon>Bacillota</taxon>
        <taxon>Bacilli</taxon>
        <taxon>Lactobacillales</taxon>
        <taxon>Lactobacillaceae</taxon>
        <taxon>Lentilactobacillus</taxon>
    </lineage>
</organism>
<gene>
    <name evidence="4" type="ORF">LRA02_16740</name>
</gene>
<feature type="transmembrane region" description="Helical" evidence="2">
    <location>
        <begin position="114"/>
        <end position="133"/>
    </location>
</feature>